<reference evidence="3" key="1">
    <citation type="submission" date="2021-06" db="EMBL/GenBank/DDBJ databases">
        <authorList>
            <person name="Hodson N. C."/>
            <person name="Mongue J. A."/>
            <person name="Jaron S. K."/>
        </authorList>
    </citation>
    <scope>NUCLEOTIDE SEQUENCE</scope>
</reference>
<accession>A0A8J2NSQ4</accession>
<protein>
    <submittedName>
        <fullName evidence="3">Uncharacterized protein</fullName>
    </submittedName>
</protein>
<keyword evidence="2" id="KW-1133">Transmembrane helix</keyword>
<feature type="region of interest" description="Disordered" evidence="1">
    <location>
        <begin position="1"/>
        <end position="32"/>
    </location>
</feature>
<evidence type="ECO:0000313" key="4">
    <source>
        <dbReference type="Proteomes" id="UP000708208"/>
    </source>
</evidence>
<dbReference type="EMBL" id="CAJVCH010016747">
    <property type="protein sequence ID" value="CAG7681728.1"/>
    <property type="molecule type" value="Genomic_DNA"/>
</dbReference>
<evidence type="ECO:0000313" key="3">
    <source>
        <dbReference type="EMBL" id="CAG7681728.1"/>
    </source>
</evidence>
<evidence type="ECO:0000256" key="1">
    <source>
        <dbReference type="SAM" id="MobiDB-lite"/>
    </source>
</evidence>
<sequence length="510" mass="58624">MGSSYDEEKKKIKERYGRVHSGPEDNEIEPEEISTVSKKFLQFERENELDERSRNFRLRSYDDTTPTEKRTCSKLNKILKRLLIIALIITVICATVFFVSKILAKNRLETYKLVGNQSQFETFRGVGSIPVNDLGYLELQNVELNASDLITSLQGCHRLKTIKLQNVRVRGEFNGTVRLPSLVEFVYDETIGQKSVQEIMSSMTESKLKSILFFRDSSVSSRQQGRRTAYVEELDLTKIWDLDVNINITFEGHTIIVVNHTRGELVLPWLTFLKREEIIQNAGRELRKLSCNRHKLSVDALHNRMTHLTFRDVKLVGGDFSSLVKKLTKLVDIRMSFGEVTPVDIADLPRKTLRNLALSKISLSNSKSGKTFKLHQLTFLTPSLSWEVVRELDEIFKVDELAISEYSVVNLTQRRTEDDDADEDPNGVLLKNVLKTEAERILMYKYRGVSNDGRMQVWANATGISKGTSSFVLEKIDSQWNSRNLEWSEWSAFKHQAMGFDQFWAHIGIL</sequence>
<keyword evidence="2" id="KW-0472">Membrane</keyword>
<organism evidence="3 4">
    <name type="scientific">Allacma fusca</name>
    <dbReference type="NCBI Taxonomy" id="39272"/>
    <lineage>
        <taxon>Eukaryota</taxon>
        <taxon>Metazoa</taxon>
        <taxon>Ecdysozoa</taxon>
        <taxon>Arthropoda</taxon>
        <taxon>Hexapoda</taxon>
        <taxon>Collembola</taxon>
        <taxon>Symphypleona</taxon>
        <taxon>Sminthuridae</taxon>
        <taxon>Allacma</taxon>
    </lineage>
</organism>
<comment type="caution">
    <text evidence="3">The sequence shown here is derived from an EMBL/GenBank/DDBJ whole genome shotgun (WGS) entry which is preliminary data.</text>
</comment>
<feature type="compositionally biased region" description="Basic and acidic residues" evidence="1">
    <location>
        <begin position="1"/>
        <end position="23"/>
    </location>
</feature>
<evidence type="ECO:0000256" key="2">
    <source>
        <dbReference type="SAM" id="Phobius"/>
    </source>
</evidence>
<feature type="transmembrane region" description="Helical" evidence="2">
    <location>
        <begin position="82"/>
        <end position="104"/>
    </location>
</feature>
<dbReference type="Proteomes" id="UP000708208">
    <property type="component" value="Unassembled WGS sequence"/>
</dbReference>
<dbReference type="AlphaFoldDB" id="A0A8J2NSQ4"/>
<proteinExistence type="predicted"/>
<keyword evidence="2" id="KW-0812">Transmembrane</keyword>
<gene>
    <name evidence="3" type="ORF">AFUS01_LOCUS2858</name>
</gene>
<keyword evidence="4" id="KW-1185">Reference proteome</keyword>
<name>A0A8J2NSQ4_9HEXA</name>